<dbReference type="EMBL" id="BAABJQ010000004">
    <property type="protein sequence ID" value="GAA5181911.1"/>
    <property type="molecule type" value="Genomic_DNA"/>
</dbReference>
<sequence>MLPAGVSIRMLAWPVPVIRTAVPLLTRDPYPPTLPEAPPAVCGCSALPSNAHRRHLRNVHPARAPEADRPVRLPDGMPN</sequence>
<feature type="region of interest" description="Disordered" evidence="1">
    <location>
        <begin position="57"/>
        <end position="79"/>
    </location>
</feature>
<proteinExistence type="predicted"/>
<keyword evidence="3" id="KW-1185">Reference proteome</keyword>
<organism evidence="2 3">
    <name type="scientific">Rugosimonospora acidiphila</name>
    <dbReference type="NCBI Taxonomy" id="556531"/>
    <lineage>
        <taxon>Bacteria</taxon>
        <taxon>Bacillati</taxon>
        <taxon>Actinomycetota</taxon>
        <taxon>Actinomycetes</taxon>
        <taxon>Micromonosporales</taxon>
        <taxon>Micromonosporaceae</taxon>
        <taxon>Rugosimonospora</taxon>
    </lineage>
</organism>
<comment type="caution">
    <text evidence="2">The sequence shown here is derived from an EMBL/GenBank/DDBJ whole genome shotgun (WGS) entry which is preliminary data.</text>
</comment>
<evidence type="ECO:0000256" key="1">
    <source>
        <dbReference type="SAM" id="MobiDB-lite"/>
    </source>
</evidence>
<name>A0ABP9RNY2_9ACTN</name>
<evidence type="ECO:0008006" key="4">
    <source>
        <dbReference type="Google" id="ProtNLM"/>
    </source>
</evidence>
<accession>A0ABP9RNY2</accession>
<protein>
    <recommendedName>
        <fullName evidence="4">Secreted protein</fullName>
    </recommendedName>
</protein>
<feature type="compositionally biased region" description="Basic and acidic residues" evidence="1">
    <location>
        <begin position="63"/>
        <end position="72"/>
    </location>
</feature>
<gene>
    <name evidence="2" type="ORF">GCM10023322_17660</name>
</gene>
<dbReference type="Proteomes" id="UP001501570">
    <property type="component" value="Unassembled WGS sequence"/>
</dbReference>
<reference evidence="3" key="1">
    <citation type="journal article" date="2019" name="Int. J. Syst. Evol. Microbiol.">
        <title>The Global Catalogue of Microorganisms (GCM) 10K type strain sequencing project: providing services to taxonomists for standard genome sequencing and annotation.</title>
        <authorList>
            <consortium name="The Broad Institute Genomics Platform"/>
            <consortium name="The Broad Institute Genome Sequencing Center for Infectious Disease"/>
            <person name="Wu L."/>
            <person name="Ma J."/>
        </authorList>
    </citation>
    <scope>NUCLEOTIDE SEQUENCE [LARGE SCALE GENOMIC DNA]</scope>
    <source>
        <strain evidence="3">JCM 18304</strain>
    </source>
</reference>
<evidence type="ECO:0000313" key="3">
    <source>
        <dbReference type="Proteomes" id="UP001501570"/>
    </source>
</evidence>
<evidence type="ECO:0000313" key="2">
    <source>
        <dbReference type="EMBL" id="GAA5181911.1"/>
    </source>
</evidence>